<evidence type="ECO:0000313" key="2">
    <source>
        <dbReference type="Proteomes" id="UP001633002"/>
    </source>
</evidence>
<gene>
    <name evidence="1" type="ORF">R1sor_007624</name>
</gene>
<dbReference type="PANTHER" id="PTHR43268:SF3">
    <property type="entry name" value="RHODANESE-LIKE DOMAIN-CONTAINING PROTEIN 7-RELATED"/>
    <property type="match status" value="1"/>
</dbReference>
<dbReference type="PANTHER" id="PTHR43268">
    <property type="entry name" value="THIOSULFATE SULFURTRANSFERASE/RHODANESE-LIKE DOMAIN-CONTAINING PROTEIN 2"/>
    <property type="match status" value="1"/>
</dbReference>
<dbReference type="AlphaFoldDB" id="A0ABD3HRB5"/>
<protein>
    <submittedName>
        <fullName evidence="1">Uncharacterized protein</fullName>
    </submittedName>
</protein>
<reference evidence="1 2" key="1">
    <citation type="submission" date="2024-09" db="EMBL/GenBank/DDBJ databases">
        <title>Chromosome-scale assembly of Riccia sorocarpa.</title>
        <authorList>
            <person name="Paukszto L."/>
        </authorList>
    </citation>
    <scope>NUCLEOTIDE SEQUENCE [LARGE SCALE GENOMIC DNA]</scope>
    <source>
        <strain evidence="1">LP-2024</strain>
        <tissue evidence="1">Aerial parts of the thallus</tissue>
    </source>
</reference>
<proteinExistence type="predicted"/>
<dbReference type="InterPro" id="IPR020936">
    <property type="entry name" value="TrhO"/>
</dbReference>
<dbReference type="Gene3D" id="3.40.250.10">
    <property type="entry name" value="Rhodanese-like domain"/>
    <property type="match status" value="1"/>
</dbReference>
<evidence type="ECO:0000313" key="1">
    <source>
        <dbReference type="EMBL" id="KAL3693973.1"/>
    </source>
</evidence>
<dbReference type="InterPro" id="IPR036873">
    <property type="entry name" value="Rhodanese-like_dom_sf"/>
</dbReference>
<name>A0ABD3HRB5_9MARC</name>
<dbReference type="Proteomes" id="UP001633002">
    <property type="component" value="Unassembled WGS sequence"/>
</dbReference>
<accession>A0ABD3HRB5</accession>
<dbReference type="EMBL" id="JBJQOH010000003">
    <property type="protein sequence ID" value="KAL3693973.1"/>
    <property type="molecule type" value="Genomic_DNA"/>
</dbReference>
<comment type="caution">
    <text evidence="1">The sequence shown here is derived from an EMBL/GenBank/DDBJ whole genome shotgun (WGS) entry which is preliminary data.</text>
</comment>
<sequence>MKLRLQDVRDDPLADVDKEKVDVMMYCTGGIHCDVYSTMLRQVKVVLIGSIVALFLCSQIRPPQMFFNYLKEESSHKWAGNLFVVDSRLAFRPEVYNSKTTEEGFESKDTVRIESFYSTTGVAFARCQPCVDPLANPRHGTVRTP</sequence>
<organism evidence="1 2">
    <name type="scientific">Riccia sorocarpa</name>
    <dbReference type="NCBI Taxonomy" id="122646"/>
    <lineage>
        <taxon>Eukaryota</taxon>
        <taxon>Viridiplantae</taxon>
        <taxon>Streptophyta</taxon>
        <taxon>Embryophyta</taxon>
        <taxon>Marchantiophyta</taxon>
        <taxon>Marchantiopsida</taxon>
        <taxon>Marchantiidae</taxon>
        <taxon>Marchantiales</taxon>
        <taxon>Ricciaceae</taxon>
        <taxon>Riccia</taxon>
    </lineage>
</organism>
<keyword evidence="2" id="KW-1185">Reference proteome</keyword>